<dbReference type="GO" id="GO:0004352">
    <property type="term" value="F:glutamate dehydrogenase (NAD+) activity"/>
    <property type="evidence" value="ECO:0007669"/>
    <property type="project" value="InterPro"/>
</dbReference>
<feature type="domain" description="NAD-glutamate dehydrogenase ACT3" evidence="7">
    <location>
        <begin position="543"/>
        <end position="611"/>
    </location>
</feature>
<evidence type="ECO:0000259" key="7">
    <source>
        <dbReference type="Pfam" id="PF21077"/>
    </source>
</evidence>
<evidence type="ECO:0000259" key="6">
    <source>
        <dbReference type="Pfam" id="PF21076"/>
    </source>
</evidence>
<evidence type="ECO:0000259" key="3">
    <source>
        <dbReference type="Pfam" id="PF05088"/>
    </source>
</evidence>
<organism evidence="8 9">
    <name type="scientific">Novosphingobium colocasiae</name>
    <dbReference type="NCBI Taxonomy" id="1256513"/>
    <lineage>
        <taxon>Bacteria</taxon>
        <taxon>Pseudomonadati</taxon>
        <taxon>Pseudomonadota</taxon>
        <taxon>Alphaproteobacteria</taxon>
        <taxon>Sphingomonadales</taxon>
        <taxon>Sphingomonadaceae</taxon>
        <taxon>Novosphingobium</taxon>
    </lineage>
</organism>
<dbReference type="Pfam" id="PF21079">
    <property type="entry name" value="GDH_HM2"/>
    <property type="match status" value="1"/>
</dbReference>
<feature type="domain" description="NAD-glutamate dehydrogenase ACT2" evidence="6">
    <location>
        <begin position="388"/>
        <end position="475"/>
    </location>
</feature>
<dbReference type="PANTHER" id="PTHR43403:SF1">
    <property type="entry name" value="NAD-SPECIFIC GLUTAMATE DEHYDROGENASE"/>
    <property type="match status" value="1"/>
</dbReference>
<evidence type="ECO:0000259" key="5">
    <source>
        <dbReference type="Pfam" id="PF21075"/>
    </source>
</evidence>
<dbReference type="Proteomes" id="UP000648075">
    <property type="component" value="Unassembled WGS sequence"/>
</dbReference>
<feature type="region of interest" description="Disordered" evidence="2">
    <location>
        <begin position="1"/>
        <end position="22"/>
    </location>
</feature>
<dbReference type="InterPro" id="IPR048381">
    <property type="entry name" value="GDH_C"/>
</dbReference>
<evidence type="ECO:0000313" key="9">
    <source>
        <dbReference type="Proteomes" id="UP000648075"/>
    </source>
</evidence>
<dbReference type="Pfam" id="PF21075">
    <property type="entry name" value="GDH_ACT1"/>
    <property type="match status" value="1"/>
</dbReference>
<dbReference type="Pfam" id="PF21074">
    <property type="entry name" value="GDH_C"/>
    <property type="match status" value="1"/>
</dbReference>
<gene>
    <name evidence="8" type="ORF">GCM10011614_12700</name>
</gene>
<dbReference type="InterPro" id="IPR049056">
    <property type="entry name" value="NAD_Glu_DH_HM3"/>
</dbReference>
<evidence type="ECO:0000256" key="2">
    <source>
        <dbReference type="SAM" id="MobiDB-lite"/>
    </source>
</evidence>
<dbReference type="Pfam" id="PF05088">
    <property type="entry name" value="Bac_GDH_CD"/>
    <property type="match status" value="1"/>
</dbReference>
<dbReference type="InterPro" id="IPR007780">
    <property type="entry name" value="NAD_Glu_DH_bac"/>
</dbReference>
<feature type="domain" description="NAD-specific glutamate dehydrogenase C-terminal" evidence="4">
    <location>
        <begin position="1257"/>
        <end position="1585"/>
    </location>
</feature>
<dbReference type="Pfam" id="PF21077">
    <property type="entry name" value="GDH_ACT3"/>
    <property type="match status" value="1"/>
</dbReference>
<name>A0A918UE55_9SPHN</name>
<comment type="caution">
    <text evidence="8">The sequence shown here is derived from an EMBL/GenBank/DDBJ whole genome shotgun (WGS) entry which is preliminary data.</text>
</comment>
<dbReference type="GO" id="GO:0006538">
    <property type="term" value="P:L-glutamate catabolic process"/>
    <property type="evidence" value="ECO:0007669"/>
    <property type="project" value="InterPro"/>
</dbReference>
<dbReference type="InterPro" id="IPR036291">
    <property type="entry name" value="NAD(P)-bd_dom_sf"/>
</dbReference>
<reference evidence="8" key="2">
    <citation type="submission" date="2020-09" db="EMBL/GenBank/DDBJ databases">
        <authorList>
            <person name="Sun Q."/>
            <person name="Kim S."/>
        </authorList>
    </citation>
    <scope>NUCLEOTIDE SEQUENCE</scope>
    <source>
        <strain evidence="8">KCTC 32255</strain>
    </source>
</reference>
<sequence length="1597" mass="171880">MSAIDLTLHDKGGPGTPRGGKGARLEQAIAAGIRDSLLPGEATARGAGASHSAAGASESWIDEAGRFLIEAAAQRTVGEPAIALASAAEERRFLRIAIVNDDMPFLVDSVAAAIASRGLVIDRLAHPVLAVRRDAKGRLIALPAERTDGTLRESMIYIETDRVDSRGRRDLLRLLENTLEDVRLAVSDWQRMVATMNRDADRNADAEGAELLRWFAGGMLTQLGHVTRSRGGRHSDVLGICKRGDKGILSDESYARAFAAFDAQMKRGQVRSPLIVKANRIATVHRRVPLDLLLVPVIADGTVTALSVHAGIWTSAALAAAPDRVPRMRWQLAAMGTRLGFDPNGHTGKALAHAMTSLPHDLVLGLDEEDVVRLATAMTGLVDRPRPRLMLARAPLLRHLVAFVWLPRDMLSTQLRRRVQAMVEESASAATLDWSLQVEAGNLAMLRFTLDIRDGLHTPDEADLDQRLQQMLRGWPEAVEAALAAQGDVSRAAAMAARFADAFPMAYRSDYGAAEAAIDIAHMRKVVTGEGSGGERPAGHRDARLYCRDGACDGRLQLKIYQAEGSLPLSDAVPALENFGFHVLGEMPTPLDGGRIGTIHDFTLDLPAGRDAADVLKLAPMIEDSLCGVLNGGSENDPFNRLVTGHGLSKRETNWLRAWYRYMRQGGMNIGLTTVVDALHAAPAVTLGLIDLFRALHDPAFKGSRDGAAKQAEDAIRTALAAVSAINDDRILRLYLAVVRAVLRTNAFAPAGQVALAFKIDSAAVPGLPKPVPWREIFVYSRRLEGIHLRSGPIARGGIRWSDRRDDFRTEILGLMKAQKVKNAVIVPAGAKGGFYPKQLPDPALDRAGWAAEGQAAYEVFISTLLSVTDNIVEGMVVHPADVIARDGEDPYFVVAADKGTARFSDVANRIAQSADFWLDDAFASGGSNGYDHKAMGITARGAWLSVRRHFAEMGVDVQSDPVRVVGVGDMSGDVFGNGMLLSRAIRLVAAFDHRHIFLDPDPDPETGWAERKRLFDLPVSSWDDYDRTLISQGGGVFPRTMKSIPLSQEVRDALAFQVPEVDPDSLISAILWAKVDLLWFGGIGTYVKASGENNAAVGDPANDALRVSANEVGARVIGEGANLGVTQAGRIEFALKGDGGRGGRINTDFIDNSAGVDCSDNEVNIKIALAAAKRAGKLSEARRVTLLREMTDEVAALVLEDNRLQALALSIAERGGAEALPAHMRLTELLEERGGLDRRTEGLADNDVLQRRALDGRGLTRPELAVLLSSAKLMLQDAIEQSRLAGDPVMVPMLMAAFPEPMRAKFARPIREHRLAGEIIATKLANRIVNRLGIVHPFELAEEEGASLSQVAAAFVLAEELLGLEATWTRLETEPMPEQARLALFERLAIATRGHMADLLRAGAGEQTPSALLARLTKGMAALSDIPPDVLGEVTVAQGQAMRDRLAALGAPADALDDVLRLFDLDGAVGVAALADQTRIAPLDLVAAFTRLGAGLGLDWAQSTAAIMNPSDPWERLLVAGLARDFQQMRLDFLAGLAATKDGRADLSAACETWMREHSQAIRAYRMTVARAETAVPTTAAMLAQLAGQARNLLGR</sequence>
<proteinExistence type="predicted"/>
<dbReference type="PIRSF" id="PIRSF036761">
    <property type="entry name" value="GDH_Mll4104"/>
    <property type="match status" value="1"/>
</dbReference>
<dbReference type="InterPro" id="IPR024727">
    <property type="entry name" value="NAD_Glu_DH_N_ACT1"/>
</dbReference>
<protein>
    <submittedName>
        <fullName evidence="8">Glutamate dehydrogenase</fullName>
    </submittedName>
</protein>
<dbReference type="InterPro" id="IPR028971">
    <property type="entry name" value="NAD-GDH_cat"/>
</dbReference>
<feature type="compositionally biased region" description="Gly residues" evidence="2">
    <location>
        <begin position="13"/>
        <end position="22"/>
    </location>
</feature>
<dbReference type="InterPro" id="IPR049062">
    <property type="entry name" value="NAD_Glu_DH_ACT2"/>
</dbReference>
<evidence type="ECO:0000313" key="8">
    <source>
        <dbReference type="EMBL" id="GGY99252.1"/>
    </source>
</evidence>
<dbReference type="GO" id="GO:0004069">
    <property type="term" value="F:L-aspartate:2-oxoglutarate aminotransferase activity"/>
    <property type="evidence" value="ECO:0007669"/>
    <property type="project" value="InterPro"/>
</dbReference>
<dbReference type="InterPro" id="IPR049058">
    <property type="entry name" value="NAD_Glu_DH_HM2"/>
</dbReference>
<feature type="domain" description="NAD-glutamate dehydrogenase N-terminal ACT1" evidence="5">
    <location>
        <begin position="94"/>
        <end position="172"/>
    </location>
</feature>
<dbReference type="Pfam" id="PF21078">
    <property type="entry name" value="GDH_HM3"/>
    <property type="match status" value="1"/>
</dbReference>
<dbReference type="EMBL" id="BMZA01000003">
    <property type="protein sequence ID" value="GGY99252.1"/>
    <property type="molecule type" value="Genomic_DNA"/>
</dbReference>
<evidence type="ECO:0000256" key="1">
    <source>
        <dbReference type="ARBA" id="ARBA00023002"/>
    </source>
</evidence>
<dbReference type="InterPro" id="IPR049064">
    <property type="entry name" value="NAD_Glu_DH_ACT3"/>
</dbReference>
<dbReference type="RefSeq" id="WP_189620303.1">
    <property type="nucleotide sequence ID" value="NZ_BMZA01000003.1"/>
</dbReference>
<dbReference type="PANTHER" id="PTHR43403">
    <property type="entry name" value="NAD-SPECIFIC GLUTAMATE DEHYDROGENASE"/>
    <property type="match status" value="1"/>
</dbReference>
<accession>A0A918UE55</accession>
<dbReference type="InterPro" id="IPR046346">
    <property type="entry name" value="Aminoacid_DH-like_N_sf"/>
</dbReference>
<feature type="domain" description="NAD-glutamate dehydrogenase catalytic" evidence="3">
    <location>
        <begin position="716"/>
        <end position="1212"/>
    </location>
</feature>
<dbReference type="SUPFAM" id="SSF53223">
    <property type="entry name" value="Aminoacid dehydrogenase-like, N-terminal domain"/>
    <property type="match status" value="1"/>
</dbReference>
<dbReference type="Pfam" id="PF21076">
    <property type="entry name" value="GDH_ACT2"/>
    <property type="match status" value="1"/>
</dbReference>
<dbReference type="SUPFAM" id="SSF51735">
    <property type="entry name" value="NAD(P)-binding Rossmann-fold domains"/>
    <property type="match status" value="1"/>
</dbReference>
<keyword evidence="1" id="KW-0560">Oxidoreductase</keyword>
<reference evidence="8" key="1">
    <citation type="journal article" date="2014" name="Int. J. Syst. Evol. Microbiol.">
        <title>Complete genome sequence of Corynebacterium casei LMG S-19264T (=DSM 44701T), isolated from a smear-ripened cheese.</title>
        <authorList>
            <consortium name="US DOE Joint Genome Institute (JGI-PGF)"/>
            <person name="Walter F."/>
            <person name="Albersmeier A."/>
            <person name="Kalinowski J."/>
            <person name="Ruckert C."/>
        </authorList>
    </citation>
    <scope>NUCLEOTIDE SEQUENCE</scope>
    <source>
        <strain evidence="8">KCTC 32255</strain>
    </source>
</reference>
<keyword evidence="9" id="KW-1185">Reference proteome</keyword>
<evidence type="ECO:0000259" key="4">
    <source>
        <dbReference type="Pfam" id="PF21074"/>
    </source>
</evidence>